<evidence type="ECO:0000313" key="2">
    <source>
        <dbReference type="Proteomes" id="UP000324222"/>
    </source>
</evidence>
<sequence>MGGYGAWEDTCGHGGIMSSLPVFLSDYLSLNLETNDETFEKTDVKVISYQDNIDLTSLELAWRRS</sequence>
<dbReference type="EMBL" id="VSRR010008503">
    <property type="protein sequence ID" value="MPC48835.1"/>
    <property type="molecule type" value="Genomic_DNA"/>
</dbReference>
<gene>
    <name evidence="1" type="ORF">E2C01_042620</name>
</gene>
<accession>A0A5B7FU27</accession>
<keyword evidence="2" id="KW-1185">Reference proteome</keyword>
<name>A0A5B7FU27_PORTR</name>
<evidence type="ECO:0000313" key="1">
    <source>
        <dbReference type="EMBL" id="MPC48835.1"/>
    </source>
</evidence>
<dbReference type="Proteomes" id="UP000324222">
    <property type="component" value="Unassembled WGS sequence"/>
</dbReference>
<dbReference type="AlphaFoldDB" id="A0A5B7FU27"/>
<comment type="caution">
    <text evidence="1">The sequence shown here is derived from an EMBL/GenBank/DDBJ whole genome shotgun (WGS) entry which is preliminary data.</text>
</comment>
<proteinExistence type="predicted"/>
<reference evidence="1 2" key="1">
    <citation type="submission" date="2019-05" db="EMBL/GenBank/DDBJ databases">
        <title>Another draft genome of Portunus trituberculatus and its Hox gene families provides insights of decapod evolution.</title>
        <authorList>
            <person name="Jeong J.-H."/>
            <person name="Song I."/>
            <person name="Kim S."/>
            <person name="Choi T."/>
            <person name="Kim D."/>
            <person name="Ryu S."/>
            <person name="Kim W."/>
        </authorList>
    </citation>
    <scope>NUCLEOTIDE SEQUENCE [LARGE SCALE GENOMIC DNA]</scope>
    <source>
        <tissue evidence="1">Muscle</tissue>
    </source>
</reference>
<organism evidence="1 2">
    <name type="scientific">Portunus trituberculatus</name>
    <name type="common">Swimming crab</name>
    <name type="synonym">Neptunus trituberculatus</name>
    <dbReference type="NCBI Taxonomy" id="210409"/>
    <lineage>
        <taxon>Eukaryota</taxon>
        <taxon>Metazoa</taxon>
        <taxon>Ecdysozoa</taxon>
        <taxon>Arthropoda</taxon>
        <taxon>Crustacea</taxon>
        <taxon>Multicrustacea</taxon>
        <taxon>Malacostraca</taxon>
        <taxon>Eumalacostraca</taxon>
        <taxon>Eucarida</taxon>
        <taxon>Decapoda</taxon>
        <taxon>Pleocyemata</taxon>
        <taxon>Brachyura</taxon>
        <taxon>Eubrachyura</taxon>
        <taxon>Portunoidea</taxon>
        <taxon>Portunidae</taxon>
        <taxon>Portuninae</taxon>
        <taxon>Portunus</taxon>
    </lineage>
</organism>
<protein>
    <submittedName>
        <fullName evidence="1">Uncharacterized protein</fullName>
    </submittedName>
</protein>